<dbReference type="InterPro" id="IPR011322">
    <property type="entry name" value="N-reg_PII-like_a/b"/>
</dbReference>
<dbReference type="PANTHER" id="PTHR21403">
    <property type="entry name" value="ATP PHOSPHORIBOSYLTRANSFERASE ATP-PRTASE"/>
    <property type="match status" value="1"/>
</dbReference>
<dbReference type="CDD" id="cd13592">
    <property type="entry name" value="PBP2_HisGL2"/>
    <property type="match status" value="1"/>
</dbReference>
<dbReference type="AlphaFoldDB" id="A0A2S7K2Q3"/>
<comment type="cofactor">
    <cofactor evidence="2 18">
        <name>Mg(2+)</name>
        <dbReference type="ChEBI" id="CHEBI:18420"/>
    </cofactor>
</comment>
<evidence type="ECO:0000256" key="10">
    <source>
        <dbReference type="ARBA" id="ARBA00022676"/>
    </source>
</evidence>
<dbReference type="InterPro" id="IPR001348">
    <property type="entry name" value="ATP_PRibTrfase_HisG"/>
</dbReference>
<evidence type="ECO:0000256" key="6">
    <source>
        <dbReference type="ARBA" id="ARBA00011946"/>
    </source>
</evidence>
<evidence type="ECO:0000256" key="7">
    <source>
        <dbReference type="ARBA" id="ARBA00020998"/>
    </source>
</evidence>
<keyword evidence="16 18" id="KW-0368">Histidine biosynthesis</keyword>
<dbReference type="Proteomes" id="UP000239504">
    <property type="component" value="Unassembled WGS sequence"/>
</dbReference>
<dbReference type="RefSeq" id="WP_104830896.1">
    <property type="nucleotide sequence ID" value="NZ_PJCH01000011.1"/>
</dbReference>
<feature type="domain" description="ATP phosphoribosyltransferase catalytic" evidence="19">
    <location>
        <begin position="53"/>
        <end position="215"/>
    </location>
</feature>
<evidence type="ECO:0000256" key="3">
    <source>
        <dbReference type="ARBA" id="ARBA00004496"/>
    </source>
</evidence>
<dbReference type="EC" id="2.4.2.17" evidence="6 18"/>
<comment type="catalytic activity">
    <reaction evidence="1 18">
        <text>1-(5-phospho-beta-D-ribosyl)-ATP + diphosphate = 5-phospho-alpha-D-ribose 1-diphosphate + ATP</text>
        <dbReference type="Rhea" id="RHEA:18473"/>
        <dbReference type="ChEBI" id="CHEBI:30616"/>
        <dbReference type="ChEBI" id="CHEBI:33019"/>
        <dbReference type="ChEBI" id="CHEBI:58017"/>
        <dbReference type="ChEBI" id="CHEBI:73183"/>
        <dbReference type="EC" id="2.4.2.17"/>
    </reaction>
</comment>
<evidence type="ECO:0000256" key="5">
    <source>
        <dbReference type="ARBA" id="ARBA00007955"/>
    </source>
</evidence>
<evidence type="ECO:0000313" key="21">
    <source>
        <dbReference type="EMBL" id="PQA86779.1"/>
    </source>
</evidence>
<comment type="caution">
    <text evidence="21">The sequence shown here is derived from an EMBL/GenBank/DDBJ whole genome shotgun (WGS) entry which is preliminary data.</text>
</comment>
<comment type="function">
    <text evidence="17 18">Catalyzes the condensation of ATP and 5-phosphoribose 1-diphosphate to form N'-(5'-phosphoribosyl)-ATP (PR-ATP). Has a crucial role in the pathway because the rate of histidine biosynthesis seems to be controlled primarily by regulation of HisG enzymatic activity.</text>
</comment>
<dbReference type="InterPro" id="IPR013115">
    <property type="entry name" value="HisG_C"/>
</dbReference>
<evidence type="ECO:0000256" key="11">
    <source>
        <dbReference type="ARBA" id="ARBA00022679"/>
    </source>
</evidence>
<dbReference type="Gene3D" id="3.30.70.120">
    <property type="match status" value="1"/>
</dbReference>
<evidence type="ECO:0000256" key="9">
    <source>
        <dbReference type="ARBA" id="ARBA00022605"/>
    </source>
</evidence>
<keyword evidence="13 18" id="KW-0547">Nucleotide-binding</keyword>
<evidence type="ECO:0000256" key="15">
    <source>
        <dbReference type="ARBA" id="ARBA00022842"/>
    </source>
</evidence>
<dbReference type="InterPro" id="IPR013820">
    <property type="entry name" value="ATP_PRibTrfase_cat"/>
</dbReference>
<dbReference type="EMBL" id="PJCH01000011">
    <property type="protein sequence ID" value="PQA86779.1"/>
    <property type="molecule type" value="Genomic_DNA"/>
</dbReference>
<keyword evidence="22" id="KW-1185">Reference proteome</keyword>
<evidence type="ECO:0000256" key="12">
    <source>
        <dbReference type="ARBA" id="ARBA00022723"/>
    </source>
</evidence>
<evidence type="ECO:0000256" key="4">
    <source>
        <dbReference type="ARBA" id="ARBA00004667"/>
    </source>
</evidence>
<gene>
    <name evidence="18" type="primary">hisG</name>
    <name evidence="21" type="ORF">CW354_14925</name>
</gene>
<dbReference type="Pfam" id="PF08029">
    <property type="entry name" value="HisG_C"/>
    <property type="match status" value="1"/>
</dbReference>
<name>A0A2S7K2Q3_9PROT</name>
<dbReference type="GO" id="GO:0000287">
    <property type="term" value="F:magnesium ion binding"/>
    <property type="evidence" value="ECO:0007669"/>
    <property type="project" value="UniProtKB-UniRule"/>
</dbReference>
<evidence type="ECO:0000256" key="18">
    <source>
        <dbReference type="HAMAP-Rule" id="MF_00079"/>
    </source>
</evidence>
<keyword evidence="9 18" id="KW-0028">Amino-acid biosynthesis</keyword>
<evidence type="ECO:0000256" key="13">
    <source>
        <dbReference type="ARBA" id="ARBA00022741"/>
    </source>
</evidence>
<dbReference type="NCBIfam" id="TIGR00070">
    <property type="entry name" value="hisG"/>
    <property type="match status" value="1"/>
</dbReference>
<dbReference type="GO" id="GO:0003879">
    <property type="term" value="F:ATP phosphoribosyltransferase activity"/>
    <property type="evidence" value="ECO:0007669"/>
    <property type="project" value="UniProtKB-UniRule"/>
</dbReference>
<dbReference type="GO" id="GO:0000105">
    <property type="term" value="P:L-histidine biosynthetic process"/>
    <property type="evidence" value="ECO:0007669"/>
    <property type="project" value="UniProtKB-UniRule"/>
</dbReference>
<dbReference type="OrthoDB" id="9806435at2"/>
<dbReference type="Pfam" id="PF01634">
    <property type="entry name" value="HisG"/>
    <property type="match status" value="1"/>
</dbReference>
<comment type="subcellular location">
    <subcellularLocation>
        <location evidence="3 18">Cytoplasm</location>
    </subcellularLocation>
</comment>
<dbReference type="HAMAP" id="MF_00079">
    <property type="entry name" value="HisG_Long"/>
    <property type="match status" value="1"/>
</dbReference>
<dbReference type="SUPFAM" id="SSF54913">
    <property type="entry name" value="GlnB-like"/>
    <property type="match status" value="1"/>
</dbReference>
<dbReference type="GO" id="GO:0005737">
    <property type="term" value="C:cytoplasm"/>
    <property type="evidence" value="ECO:0007669"/>
    <property type="project" value="UniProtKB-SubCell"/>
</dbReference>
<evidence type="ECO:0000256" key="1">
    <source>
        <dbReference type="ARBA" id="ARBA00000915"/>
    </source>
</evidence>
<evidence type="ECO:0000259" key="19">
    <source>
        <dbReference type="Pfam" id="PF01634"/>
    </source>
</evidence>
<comment type="pathway">
    <text evidence="4 18">Amino-acid biosynthesis; L-histidine biosynthesis; L-histidine from 5-phospho-alpha-D-ribose 1-diphosphate: step 1/9.</text>
</comment>
<feature type="domain" description="Histidine biosynthesis HisG C-terminal" evidence="20">
    <location>
        <begin position="221"/>
        <end position="292"/>
    </location>
</feature>
<proteinExistence type="inferred from homology"/>
<dbReference type="GO" id="GO:0005524">
    <property type="term" value="F:ATP binding"/>
    <property type="evidence" value="ECO:0007669"/>
    <property type="project" value="UniProtKB-KW"/>
</dbReference>
<organism evidence="21 22">
    <name type="scientific">Hyphococcus luteus</name>
    <dbReference type="NCBI Taxonomy" id="2058213"/>
    <lineage>
        <taxon>Bacteria</taxon>
        <taxon>Pseudomonadati</taxon>
        <taxon>Pseudomonadota</taxon>
        <taxon>Alphaproteobacteria</taxon>
        <taxon>Parvularculales</taxon>
        <taxon>Parvularculaceae</taxon>
        <taxon>Hyphococcus</taxon>
    </lineage>
</organism>
<dbReference type="NCBIfam" id="TIGR03455">
    <property type="entry name" value="HisG_C-term"/>
    <property type="match status" value="1"/>
</dbReference>
<keyword evidence="8 18" id="KW-0963">Cytoplasm</keyword>
<dbReference type="InterPro" id="IPR020621">
    <property type="entry name" value="ATP-PRT_HisG_long"/>
</dbReference>
<sequence length="295" mass="32380">MSEQRLRIAIQKSGRLSDGSFDLLKSCGLSVSRGRDKLYGRVQEMPIDILLLRDDDIPEFVADDACDIGIIGQNVFEEEILNESHEAPAEEVMKLGFAHCRLMLAAPKEWCFDGSLMLEGKRIATSYPALTRAWLARQGVNAKVVMMKGSVEVAPRLKIADAVCDIVSTGATLDANGLKPVATVFESEAVLIRNRQEFSPEKQAMFEALLKRIKGVMTSKDAKYVMMNAPRSAVPAITEFLPGADSPTILELAGNPEKVAIHAVCRESVFWDTLEELKKLGASAILVLPIEKMMA</sequence>
<evidence type="ECO:0000256" key="17">
    <source>
        <dbReference type="ARBA" id="ARBA00024861"/>
    </source>
</evidence>
<dbReference type="Gene3D" id="3.40.190.10">
    <property type="entry name" value="Periplasmic binding protein-like II"/>
    <property type="match status" value="2"/>
</dbReference>
<evidence type="ECO:0000259" key="20">
    <source>
        <dbReference type="Pfam" id="PF08029"/>
    </source>
</evidence>
<keyword evidence="14 18" id="KW-0067">ATP-binding</keyword>
<accession>A0A2S7K2Q3</accession>
<dbReference type="FunFam" id="3.40.190.10:FF:000008">
    <property type="entry name" value="ATP phosphoribosyltransferase"/>
    <property type="match status" value="1"/>
</dbReference>
<dbReference type="InterPro" id="IPR015867">
    <property type="entry name" value="N-reg_PII/ATP_PRibTrfase_C"/>
</dbReference>
<comment type="activity regulation">
    <text evidence="18">Feedback inhibited by histidine.</text>
</comment>
<reference evidence="21 22" key="1">
    <citation type="submission" date="2017-12" db="EMBL/GenBank/DDBJ databases">
        <authorList>
            <person name="Hurst M.R.H."/>
        </authorList>
    </citation>
    <scope>NUCLEOTIDE SEQUENCE [LARGE SCALE GENOMIC DNA]</scope>
    <source>
        <strain evidence="21 22">SY-3-19</strain>
    </source>
</reference>
<evidence type="ECO:0000256" key="14">
    <source>
        <dbReference type="ARBA" id="ARBA00022840"/>
    </source>
</evidence>
<dbReference type="PANTHER" id="PTHR21403:SF8">
    <property type="entry name" value="ATP PHOSPHORIBOSYLTRANSFERASE"/>
    <property type="match status" value="1"/>
</dbReference>
<dbReference type="UniPathway" id="UPA00031">
    <property type="reaction ID" value="UER00006"/>
</dbReference>
<keyword evidence="15 18" id="KW-0460">Magnesium</keyword>
<evidence type="ECO:0000256" key="8">
    <source>
        <dbReference type="ARBA" id="ARBA00022490"/>
    </source>
</evidence>
<keyword evidence="12 18" id="KW-0479">Metal-binding</keyword>
<dbReference type="FunFam" id="3.30.70.120:FF:000002">
    <property type="entry name" value="ATP phosphoribosyltransferase"/>
    <property type="match status" value="1"/>
</dbReference>
<dbReference type="SUPFAM" id="SSF53850">
    <property type="entry name" value="Periplasmic binding protein-like II"/>
    <property type="match status" value="1"/>
</dbReference>
<evidence type="ECO:0000256" key="2">
    <source>
        <dbReference type="ARBA" id="ARBA00001946"/>
    </source>
</evidence>
<keyword evidence="10 18" id="KW-0328">Glycosyltransferase</keyword>
<protein>
    <recommendedName>
        <fullName evidence="7 18">ATP phosphoribosyltransferase</fullName>
        <shortName evidence="18">ATP-PRT</shortName>
        <shortName evidence="18">ATP-PRTase</shortName>
        <ecNumber evidence="6 18">2.4.2.17</ecNumber>
    </recommendedName>
</protein>
<keyword evidence="11 18" id="KW-0808">Transferase</keyword>
<comment type="similarity">
    <text evidence="5 18">Belongs to the ATP phosphoribosyltransferase family. Long subfamily.</text>
</comment>
<evidence type="ECO:0000256" key="16">
    <source>
        <dbReference type="ARBA" id="ARBA00023102"/>
    </source>
</evidence>
<evidence type="ECO:0000313" key="22">
    <source>
        <dbReference type="Proteomes" id="UP000239504"/>
    </source>
</evidence>